<dbReference type="InterPro" id="IPR014855">
    <property type="entry name" value="NOZZLE"/>
</dbReference>
<evidence type="ECO:0000256" key="4">
    <source>
        <dbReference type="SAM" id="MobiDB-lite"/>
    </source>
</evidence>
<name>A0AAV5JSZ2_9ROSI</name>
<evidence type="ECO:0000256" key="1">
    <source>
        <dbReference type="ARBA" id="ARBA00022491"/>
    </source>
</evidence>
<dbReference type="GO" id="GO:0003700">
    <property type="term" value="F:DNA-binding transcription factor activity"/>
    <property type="evidence" value="ECO:0007669"/>
    <property type="project" value="InterPro"/>
</dbReference>
<dbReference type="EMBL" id="BPVZ01000044">
    <property type="protein sequence ID" value="GKV15831.1"/>
    <property type="molecule type" value="Genomic_DNA"/>
</dbReference>
<accession>A0AAV5JSZ2</accession>
<dbReference type="PANTHER" id="PTHR33388">
    <property type="entry name" value="OS01G0212500 PROTEIN"/>
    <property type="match status" value="1"/>
</dbReference>
<dbReference type="PANTHER" id="PTHR33388:SF2">
    <property type="entry name" value="PROTEIN SPOROCYTELESS"/>
    <property type="match status" value="1"/>
</dbReference>
<keyword evidence="3" id="KW-0804">Transcription</keyword>
<keyword evidence="6" id="KW-1185">Reference proteome</keyword>
<proteinExistence type="predicted"/>
<feature type="compositionally biased region" description="Polar residues" evidence="4">
    <location>
        <begin position="1"/>
        <end position="12"/>
    </location>
</feature>
<dbReference type="Pfam" id="PF08744">
    <property type="entry name" value="NOZZLE"/>
    <property type="match status" value="1"/>
</dbReference>
<evidence type="ECO:0000256" key="3">
    <source>
        <dbReference type="ARBA" id="ARBA00023163"/>
    </source>
</evidence>
<keyword evidence="1" id="KW-0678">Repressor</keyword>
<sequence>MATTPLLFTSSGHAAEKPEQGKNRGRKPSKAQVTQKKLPQRGMGVEKLERLRLQERWNKMTEEEDANASQLGQSGAVSYGSTAPYPITHFAGPSESTVPMLLGAASFGVPTVNGGGRGEFWGWDMGMMVQQRVGNGGGFSGFVGGQGSGQILGLVEHSHLGSRVGASDFRVQFGSVFETSRELSSMPNLQQYVPAEYRSDVYFKKKRLNVGNTRLNGGFNGISPVLPINGGQIFPGLHLQNNQYLNEGQIQINGFSQRQIRGPSAGYSSSHTVPGFQLENNTQNFNRDNQMNGLTLKGPRTSTATPYYSCQNPYEGTGSQVLVEYDFFPRASSRSTSSKVEASVAEALRGEASDPNSTYVDLSLKL</sequence>
<dbReference type="Proteomes" id="UP001054252">
    <property type="component" value="Unassembled WGS sequence"/>
</dbReference>
<evidence type="ECO:0000313" key="6">
    <source>
        <dbReference type="Proteomes" id="UP001054252"/>
    </source>
</evidence>
<protein>
    <submittedName>
        <fullName evidence="5">Uncharacterized protein</fullName>
    </submittedName>
</protein>
<dbReference type="AlphaFoldDB" id="A0AAV5JSZ2"/>
<reference evidence="5 6" key="1">
    <citation type="journal article" date="2021" name="Commun. Biol.">
        <title>The genome of Shorea leprosula (Dipterocarpaceae) highlights the ecological relevance of drought in aseasonal tropical rainforests.</title>
        <authorList>
            <person name="Ng K.K.S."/>
            <person name="Kobayashi M.J."/>
            <person name="Fawcett J.A."/>
            <person name="Hatakeyama M."/>
            <person name="Paape T."/>
            <person name="Ng C.H."/>
            <person name="Ang C.C."/>
            <person name="Tnah L.H."/>
            <person name="Lee C.T."/>
            <person name="Nishiyama T."/>
            <person name="Sese J."/>
            <person name="O'Brien M.J."/>
            <person name="Copetti D."/>
            <person name="Mohd Noor M.I."/>
            <person name="Ong R.C."/>
            <person name="Putra M."/>
            <person name="Sireger I.Z."/>
            <person name="Indrioko S."/>
            <person name="Kosugi Y."/>
            <person name="Izuno A."/>
            <person name="Isagi Y."/>
            <person name="Lee S.L."/>
            <person name="Shimizu K.K."/>
        </authorList>
    </citation>
    <scope>NUCLEOTIDE SEQUENCE [LARGE SCALE GENOMIC DNA]</scope>
    <source>
        <strain evidence="5">214</strain>
    </source>
</reference>
<organism evidence="5 6">
    <name type="scientific">Rubroshorea leprosula</name>
    <dbReference type="NCBI Taxonomy" id="152421"/>
    <lineage>
        <taxon>Eukaryota</taxon>
        <taxon>Viridiplantae</taxon>
        <taxon>Streptophyta</taxon>
        <taxon>Embryophyta</taxon>
        <taxon>Tracheophyta</taxon>
        <taxon>Spermatophyta</taxon>
        <taxon>Magnoliopsida</taxon>
        <taxon>eudicotyledons</taxon>
        <taxon>Gunneridae</taxon>
        <taxon>Pentapetalae</taxon>
        <taxon>rosids</taxon>
        <taxon>malvids</taxon>
        <taxon>Malvales</taxon>
        <taxon>Dipterocarpaceae</taxon>
        <taxon>Rubroshorea</taxon>
    </lineage>
</organism>
<evidence type="ECO:0000313" key="5">
    <source>
        <dbReference type="EMBL" id="GKV15831.1"/>
    </source>
</evidence>
<feature type="region of interest" description="Disordered" evidence="4">
    <location>
        <begin position="1"/>
        <end position="43"/>
    </location>
</feature>
<gene>
    <name evidence="5" type="ORF">SLEP1_g26580</name>
</gene>
<keyword evidence="2" id="KW-0805">Transcription regulation</keyword>
<dbReference type="InterPro" id="IPR040356">
    <property type="entry name" value="SPEAR"/>
</dbReference>
<comment type="caution">
    <text evidence="5">The sequence shown here is derived from an EMBL/GenBank/DDBJ whole genome shotgun (WGS) entry which is preliminary data.</text>
</comment>
<evidence type="ECO:0000256" key="2">
    <source>
        <dbReference type="ARBA" id="ARBA00023015"/>
    </source>
</evidence>